<dbReference type="UniPathway" id="UPA00142">
    <property type="reaction ID" value="UER00209"/>
</dbReference>
<reference evidence="9" key="1">
    <citation type="submission" date="2013-07" db="EMBL/GenBank/DDBJ databases">
        <title>Midgut Transcriptome Profiling of Anoplphora glabripennis, a Lignocellulose Degrading, Wood-Boring Cerambycid.</title>
        <authorList>
            <person name="Scully E.D."/>
            <person name="Hoover K."/>
            <person name="Carlson J.E."/>
            <person name="Tien M."/>
            <person name="Geib S.M."/>
        </authorList>
    </citation>
    <scope>NUCLEOTIDE SEQUENCE</scope>
</reference>
<dbReference type="InterPro" id="IPR036812">
    <property type="entry name" value="NAD(P)_OxRdtase_dom_sf"/>
</dbReference>
<dbReference type="GO" id="GO:0035226">
    <property type="term" value="F:glutamate-cysteine ligase catalytic subunit binding"/>
    <property type="evidence" value="ECO:0007669"/>
    <property type="project" value="InterPro"/>
</dbReference>
<proteinExistence type="inferred from homology"/>
<organism evidence="9">
    <name type="scientific">Anoplophora glabripennis</name>
    <name type="common">Asian longhorn beetle</name>
    <name type="synonym">Anoplophora nobilis</name>
    <dbReference type="NCBI Taxonomy" id="217634"/>
    <lineage>
        <taxon>Eukaryota</taxon>
        <taxon>Metazoa</taxon>
        <taxon>Ecdysozoa</taxon>
        <taxon>Arthropoda</taxon>
        <taxon>Hexapoda</taxon>
        <taxon>Insecta</taxon>
        <taxon>Pterygota</taxon>
        <taxon>Neoptera</taxon>
        <taxon>Endopterygota</taxon>
        <taxon>Coleoptera</taxon>
        <taxon>Polyphaga</taxon>
        <taxon>Cucujiformia</taxon>
        <taxon>Chrysomeloidea</taxon>
        <taxon>Cerambycidae</taxon>
        <taxon>Lamiinae</taxon>
        <taxon>Lamiini</taxon>
        <taxon>Anoplophora</taxon>
    </lineage>
</organism>
<accession>V5GR65</accession>
<dbReference type="Gene3D" id="3.20.20.100">
    <property type="entry name" value="NADP-dependent oxidoreductase domain"/>
    <property type="match status" value="1"/>
</dbReference>
<dbReference type="EMBL" id="GALX01001822">
    <property type="protein sequence ID" value="JAB66644.1"/>
    <property type="molecule type" value="Transcribed_RNA"/>
</dbReference>
<evidence type="ECO:0000313" key="9">
    <source>
        <dbReference type="EMBL" id="JAB66644.1"/>
    </source>
</evidence>
<keyword evidence="9" id="KW-0436">Ligase</keyword>
<evidence type="ECO:0000256" key="7">
    <source>
        <dbReference type="ARBA" id="ARBA00031732"/>
    </source>
</evidence>
<evidence type="ECO:0000256" key="5">
    <source>
        <dbReference type="ARBA" id="ARBA00030406"/>
    </source>
</evidence>
<protein>
    <recommendedName>
        <fullName evidence="7">GCS light chain</fullName>
    </recommendedName>
    <alternativeName>
        <fullName evidence="5">Gamma-ECS regulatory subunit</fullName>
    </alternativeName>
    <alternativeName>
        <fullName evidence="8">Gamma-glutamylcysteine synthetase regulatory subunit</fullName>
    </alternativeName>
    <alternativeName>
        <fullName evidence="6">Glutamate--cysteine ligase modifier subunit</fullName>
    </alternativeName>
</protein>
<evidence type="ECO:0000256" key="2">
    <source>
        <dbReference type="ARBA" id="ARBA00008612"/>
    </source>
</evidence>
<comment type="similarity">
    <text evidence="2">Belongs to the aldo/keto reductase family. Glutamate--cysteine ligase light chain subfamily.</text>
</comment>
<dbReference type="GO" id="GO:0016874">
    <property type="term" value="F:ligase activity"/>
    <property type="evidence" value="ECO:0007669"/>
    <property type="project" value="UniProtKB-KW"/>
</dbReference>
<evidence type="ECO:0000256" key="8">
    <source>
        <dbReference type="ARBA" id="ARBA00032926"/>
    </source>
</evidence>
<dbReference type="GO" id="GO:0017109">
    <property type="term" value="C:glutamate-cysteine ligase complex"/>
    <property type="evidence" value="ECO:0007669"/>
    <property type="project" value="TreeGrafter"/>
</dbReference>
<evidence type="ECO:0000256" key="1">
    <source>
        <dbReference type="ARBA" id="ARBA00005006"/>
    </source>
</evidence>
<sequence length="258" mass="29157">MANHNLEDIENVIINTGNILSINDITKKPNPNPTEELVEAINITIKDFQNGSALDPQPDHLLVINRNADDLTSKVNEHELSELKIGLKIFVNNDDQNLVQEAIEKAFLTIKVNSVDDVIISFTQKQAEDKKDDLNQIQNVWKILESFVQSQKIKQLGIADVEENTFRALYEWAAVKPSIIQINLATCCVVPPTLQAFCKENDLKLLTHSDNNDILPKDSIQDIFGRPLTLKWALRFVIHVKCRGVLITKGYLLNLVKN</sequence>
<dbReference type="PANTHER" id="PTHR13295">
    <property type="entry name" value="GLUTAMATE CYSTEINE LIGASE REGULATORY SUBUNIT"/>
    <property type="match status" value="1"/>
</dbReference>
<gene>
    <name evidence="9" type="primary">GSH0</name>
</gene>
<dbReference type="GO" id="GO:0006750">
    <property type="term" value="P:glutathione biosynthetic process"/>
    <property type="evidence" value="ECO:0007669"/>
    <property type="project" value="UniProtKB-UniPathway"/>
</dbReference>
<name>V5GR65_ANOGL</name>
<dbReference type="GO" id="GO:0030234">
    <property type="term" value="F:enzyme regulator activity"/>
    <property type="evidence" value="ECO:0007669"/>
    <property type="project" value="TreeGrafter"/>
</dbReference>
<evidence type="ECO:0000256" key="6">
    <source>
        <dbReference type="ARBA" id="ARBA00031154"/>
    </source>
</evidence>
<dbReference type="SUPFAM" id="SSF51430">
    <property type="entry name" value="NAD(P)-linked oxidoreductase"/>
    <property type="match status" value="1"/>
</dbReference>
<evidence type="ECO:0000256" key="4">
    <source>
        <dbReference type="ARBA" id="ARBA00022684"/>
    </source>
</evidence>
<comment type="subunit">
    <text evidence="3">Heterodimer of a catalytic heavy chain and a regulatory light chain.</text>
</comment>
<dbReference type="InterPro" id="IPR032963">
    <property type="entry name" value="Gclm"/>
</dbReference>
<dbReference type="PANTHER" id="PTHR13295:SF4">
    <property type="entry name" value="GLUTAMATE--CYSTEINE LIGASE REGULATORY SUBUNIT"/>
    <property type="match status" value="1"/>
</dbReference>
<evidence type="ECO:0000256" key="3">
    <source>
        <dbReference type="ARBA" id="ARBA00011532"/>
    </source>
</evidence>
<keyword evidence="4" id="KW-0317">Glutathione biosynthesis</keyword>
<comment type="pathway">
    <text evidence="1">Sulfur metabolism; glutathione biosynthesis; glutathione from L-cysteine and L-glutamate: step 1/2.</text>
</comment>
<dbReference type="AlphaFoldDB" id="V5GR65"/>